<dbReference type="RefSeq" id="WP_284061896.1">
    <property type="nucleotide sequence ID" value="NZ_CP126158.1"/>
</dbReference>
<comment type="caution">
    <text evidence="5">The sequence shown here is derived from an EMBL/GenBank/DDBJ whole genome shotgun (WGS) entry which is preliminary data.</text>
</comment>
<dbReference type="Proteomes" id="UP001596443">
    <property type="component" value="Unassembled WGS sequence"/>
</dbReference>
<organism evidence="5 6">
    <name type="scientific">Halobaculum halobium</name>
    <dbReference type="NCBI Taxonomy" id="3032281"/>
    <lineage>
        <taxon>Archaea</taxon>
        <taxon>Methanobacteriati</taxon>
        <taxon>Methanobacteriota</taxon>
        <taxon>Stenosarchaea group</taxon>
        <taxon>Halobacteria</taxon>
        <taxon>Halobacteriales</taxon>
        <taxon>Haloferacaceae</taxon>
        <taxon>Halobaculum</taxon>
    </lineage>
</organism>
<feature type="domain" description="Oxidoreductase molybdopterin-binding" evidence="3">
    <location>
        <begin position="229"/>
        <end position="375"/>
    </location>
</feature>
<dbReference type="Pfam" id="PF00174">
    <property type="entry name" value="Oxidored_molyb"/>
    <property type="match status" value="1"/>
</dbReference>
<dbReference type="SUPFAM" id="SSF81296">
    <property type="entry name" value="E set domains"/>
    <property type="match status" value="1"/>
</dbReference>
<name>A0ABD5TJN5_9EURY</name>
<evidence type="ECO:0000256" key="2">
    <source>
        <dbReference type="SAM" id="Phobius"/>
    </source>
</evidence>
<feature type="region of interest" description="Disordered" evidence="1">
    <location>
        <begin position="487"/>
        <end position="510"/>
    </location>
</feature>
<keyword evidence="2" id="KW-0812">Transmembrane</keyword>
<sequence>MHPTRARFARKTAVATASGVAVTAGTFLVVGFSPRWVVVAIAQTVLLALPDAVLAAGIQGLGSTSQPLLVAGSAGLAVALFAGLAAIADRIGRVGDRQRAEVVFLAGALQGLAVFLLSVAPVAAVVGGAFGAAVVGLAGPPPPGDVDRVRRGVVRSAGVAAAAVGLAGAGPLARAIGGGTTGSEQREPVERDPLVERLLDTATERSFDLSGAEPLVSESFYVVDKNAADPRVNPQTWSLRLTGAVDEEVEVDLDAVESRPAAHRFVTLRCVGDKLNGRKLDTAVWTGIPVADLLKEAGVQPDGCCVMVRAADDYYQEFPLSALKDGFLAYRMNGRRLPRGHGAPVRALIPGHWGEINVKWITEIEILEEEATGYWEERGWHGTGPVSTVAKLHHVETDDGGVSVGGHAYAGTRGVSAVEVSTDGGDTWSEADLTDRLPGATPADADPEDPDAVGGAAADAWRGWRYEYQATGEHEVIVRAIEADGTVQPSAERDPFPSGASGWVSRTVRP</sequence>
<dbReference type="Pfam" id="PF03404">
    <property type="entry name" value="Mo-co_dimer"/>
    <property type="match status" value="1"/>
</dbReference>
<evidence type="ECO:0000313" key="6">
    <source>
        <dbReference type="Proteomes" id="UP001596443"/>
    </source>
</evidence>
<dbReference type="SUPFAM" id="SSF56524">
    <property type="entry name" value="Oxidoreductase molybdopterin-binding domain"/>
    <property type="match status" value="1"/>
</dbReference>
<evidence type="ECO:0000259" key="4">
    <source>
        <dbReference type="Pfam" id="PF03404"/>
    </source>
</evidence>
<keyword evidence="6" id="KW-1185">Reference proteome</keyword>
<keyword evidence="2" id="KW-0472">Membrane</keyword>
<feature type="domain" description="Moybdenum cofactor oxidoreductase dimerisation" evidence="4">
    <location>
        <begin position="394"/>
        <end position="490"/>
    </location>
</feature>
<proteinExistence type="predicted"/>
<dbReference type="AlphaFoldDB" id="A0ABD5TJN5"/>
<dbReference type="InterPro" id="IPR036374">
    <property type="entry name" value="OxRdtase_Mopterin-bd_sf"/>
</dbReference>
<reference evidence="5 6" key="1">
    <citation type="journal article" date="2019" name="Int. J. Syst. Evol. Microbiol.">
        <title>The Global Catalogue of Microorganisms (GCM) 10K type strain sequencing project: providing services to taxonomists for standard genome sequencing and annotation.</title>
        <authorList>
            <consortium name="The Broad Institute Genomics Platform"/>
            <consortium name="The Broad Institute Genome Sequencing Center for Infectious Disease"/>
            <person name="Wu L."/>
            <person name="Ma J."/>
        </authorList>
    </citation>
    <scope>NUCLEOTIDE SEQUENCE [LARGE SCALE GENOMIC DNA]</scope>
    <source>
        <strain evidence="5 6">SYNS20</strain>
    </source>
</reference>
<dbReference type="InterPro" id="IPR005066">
    <property type="entry name" value="MoCF_OxRdtse_dimer"/>
</dbReference>
<protein>
    <submittedName>
        <fullName evidence="5">Molybdopterin-dependent oxidoreductase</fullName>
    </submittedName>
</protein>
<dbReference type="Gene3D" id="3.90.420.10">
    <property type="entry name" value="Oxidoreductase, molybdopterin-binding domain"/>
    <property type="match status" value="1"/>
</dbReference>
<evidence type="ECO:0000259" key="3">
    <source>
        <dbReference type="Pfam" id="PF00174"/>
    </source>
</evidence>
<dbReference type="PANTHER" id="PTHR19372">
    <property type="entry name" value="SULFITE REDUCTASE"/>
    <property type="match status" value="1"/>
</dbReference>
<evidence type="ECO:0000313" key="5">
    <source>
        <dbReference type="EMBL" id="MFC6787753.1"/>
    </source>
</evidence>
<feature type="transmembrane region" description="Helical" evidence="2">
    <location>
        <begin position="68"/>
        <end position="88"/>
    </location>
</feature>
<feature type="region of interest" description="Disordered" evidence="1">
    <location>
        <begin position="424"/>
        <end position="455"/>
    </location>
</feature>
<feature type="transmembrane region" description="Helical" evidence="2">
    <location>
        <begin position="108"/>
        <end position="140"/>
    </location>
</feature>
<dbReference type="InterPro" id="IPR000572">
    <property type="entry name" value="OxRdtase_Mopterin-bd_dom"/>
</dbReference>
<feature type="transmembrane region" description="Helical" evidence="2">
    <location>
        <begin position="12"/>
        <end position="30"/>
    </location>
</feature>
<accession>A0ABD5TJN5</accession>
<dbReference type="GeneID" id="81210892"/>
<dbReference type="InterPro" id="IPR014756">
    <property type="entry name" value="Ig_E-set"/>
</dbReference>
<dbReference type="Gene3D" id="2.60.40.650">
    <property type="match status" value="1"/>
</dbReference>
<keyword evidence="2" id="KW-1133">Transmembrane helix</keyword>
<gene>
    <name evidence="5" type="ORF">ACFQFD_17610</name>
</gene>
<dbReference type="EMBL" id="JBHSWX010000012">
    <property type="protein sequence ID" value="MFC6787753.1"/>
    <property type="molecule type" value="Genomic_DNA"/>
</dbReference>
<dbReference type="PANTHER" id="PTHR19372:SF7">
    <property type="entry name" value="SULFITE OXIDASE, MITOCHONDRIAL"/>
    <property type="match status" value="1"/>
</dbReference>
<evidence type="ECO:0000256" key="1">
    <source>
        <dbReference type="SAM" id="MobiDB-lite"/>
    </source>
</evidence>